<organism evidence="1 2">
    <name type="scientific">Hypoxylon rubiginosum</name>
    <dbReference type="NCBI Taxonomy" id="110542"/>
    <lineage>
        <taxon>Eukaryota</taxon>
        <taxon>Fungi</taxon>
        <taxon>Dikarya</taxon>
        <taxon>Ascomycota</taxon>
        <taxon>Pezizomycotina</taxon>
        <taxon>Sordariomycetes</taxon>
        <taxon>Xylariomycetidae</taxon>
        <taxon>Xylariales</taxon>
        <taxon>Hypoxylaceae</taxon>
        <taxon>Hypoxylon</taxon>
    </lineage>
</organism>
<evidence type="ECO:0000313" key="2">
    <source>
        <dbReference type="Proteomes" id="UP001497680"/>
    </source>
</evidence>
<proteinExistence type="predicted"/>
<sequence>MAPSATSLGEHTSESIAEKELDHQSGGGSNVSDVSSVANNRSLSQKEDVESGVLQSGEQVPTKASADVNIEQHEEDVVDWDGDDDPEHPYNMPFWRIVINSVVLSILGFLSPLSSSILAPAVNQVMEEFQVESELLEPFVVSIYTLALAFGPMIWAPLSEIYGRLWIYHITNVGFIAFTVACAVAPSMSSLLGFRFLAGLFGSCIITNCGGSFADMLPAEKRGVVMSFFILGPILGPIIGPVGGGFLATKMGWRWVFWLVAIVAGLVAVMMLLFSRETYGPVILQRRAARLRKETGNPRLHAKNRYGLSPWAVVRHDIVRPFRLLIRSPISIVCALYMAFVYGILHLLITSISQVYQETYGFAPNISGLAFLGLGIG</sequence>
<reference evidence="1 2" key="1">
    <citation type="journal article" date="2022" name="New Phytol.">
        <title>Ecological generalism drives hyperdiversity of secondary metabolite gene clusters in xylarialean endophytes.</title>
        <authorList>
            <person name="Franco M.E.E."/>
            <person name="Wisecaver J.H."/>
            <person name="Arnold A.E."/>
            <person name="Ju Y.M."/>
            <person name="Slot J.C."/>
            <person name="Ahrendt S."/>
            <person name="Moore L.P."/>
            <person name="Eastman K.E."/>
            <person name="Scott K."/>
            <person name="Konkel Z."/>
            <person name="Mondo S.J."/>
            <person name="Kuo A."/>
            <person name="Hayes R.D."/>
            <person name="Haridas S."/>
            <person name="Andreopoulos B."/>
            <person name="Riley R."/>
            <person name="LaButti K."/>
            <person name="Pangilinan J."/>
            <person name="Lipzen A."/>
            <person name="Amirebrahimi M."/>
            <person name="Yan J."/>
            <person name="Adam C."/>
            <person name="Keymanesh K."/>
            <person name="Ng V."/>
            <person name="Louie K."/>
            <person name="Northen T."/>
            <person name="Drula E."/>
            <person name="Henrissat B."/>
            <person name="Hsieh H.M."/>
            <person name="Youens-Clark K."/>
            <person name="Lutzoni F."/>
            <person name="Miadlikowska J."/>
            <person name="Eastwood D.C."/>
            <person name="Hamelin R.C."/>
            <person name="Grigoriev I.V."/>
            <person name="U'Ren J.M."/>
        </authorList>
    </citation>
    <scope>NUCLEOTIDE SEQUENCE [LARGE SCALE GENOMIC DNA]</scope>
    <source>
        <strain evidence="1 2">ER1909</strain>
    </source>
</reference>
<keyword evidence="2" id="KW-1185">Reference proteome</keyword>
<comment type="caution">
    <text evidence="1">The sequence shown here is derived from an EMBL/GenBank/DDBJ whole genome shotgun (WGS) entry which is preliminary data.</text>
</comment>
<dbReference type="Proteomes" id="UP001497680">
    <property type="component" value="Unassembled WGS sequence"/>
</dbReference>
<evidence type="ECO:0000313" key="1">
    <source>
        <dbReference type="EMBL" id="KAI6081343.1"/>
    </source>
</evidence>
<accession>A0ACC0CLJ7</accession>
<name>A0ACC0CLJ7_9PEZI</name>
<gene>
    <name evidence="1" type="ORF">F4821DRAFT_31841</name>
</gene>
<dbReference type="EMBL" id="MU394399">
    <property type="protein sequence ID" value="KAI6081343.1"/>
    <property type="molecule type" value="Genomic_DNA"/>
</dbReference>
<protein>
    <submittedName>
        <fullName evidence="1">Major facilitator superfamily domain-containing protein</fullName>
    </submittedName>
</protein>